<dbReference type="EMBL" id="JAKNSF020000118">
    <property type="protein sequence ID" value="KAK7714413.1"/>
    <property type="molecule type" value="Genomic_DNA"/>
</dbReference>
<comment type="caution">
    <text evidence="7">The sequence shown here is derived from an EMBL/GenBank/DDBJ whole genome shotgun (WGS) entry which is preliminary data.</text>
</comment>
<evidence type="ECO:0000256" key="3">
    <source>
        <dbReference type="ARBA" id="ARBA00022723"/>
    </source>
</evidence>
<dbReference type="InterPro" id="IPR004294">
    <property type="entry name" value="Carotenoid_Oase"/>
</dbReference>
<sequence length="488" mass="55898">MDKANWPECDTNFDNAGPQLSGFNRPTRYQGEMRNLEVFGKIPKSISGTFYRIMPEPYHVPFVKNDIASLKPRVTLTIKDGNVDFKQRFVQTEKFRVEATENRALLALPYKGLILALKEDSWPYALDPRTLETIGRFDFDGQLESETFTAHPKYDVKTRELLAFGYEGKGIGSKDVFYMSINEHGKFTEKVWFEAPFCGFQHDMAFTENWQCFPDKLKEGGNHWVWTDDPHYIGVLPRRGAKSTDIKWFAGPNWFTGHVANAWEEDGKLHIQTSLTEVNGFGFFPDKDGNALQLEEVPVSLNEWTLDPHSEKLVLPKPEKIITETNEFPRIDDRLFGQKNRVLFGMIMDMSPGVTDWEYSAPRMGSGIVHMNTLYKKDLVTGDIQKYHRGNRHFFQEPQFIPRYPDAPEGDGFLIALVNNFDEMISELVIIDCDNFQEHAAIAKLPVRLRPGFHGNWVDDTDIDGRPTQAPRQPSVTISHNGTNGHRA</sequence>
<comment type="similarity">
    <text evidence="2">Belongs to the carotenoid oxygenase family.</text>
</comment>
<proteinExistence type="inferred from homology"/>
<feature type="region of interest" description="Disordered" evidence="6">
    <location>
        <begin position="460"/>
        <end position="488"/>
    </location>
</feature>
<dbReference type="PANTHER" id="PTHR10543">
    <property type="entry name" value="BETA-CAROTENE DIOXYGENASE"/>
    <property type="match status" value="1"/>
</dbReference>
<keyword evidence="5" id="KW-0408">Iron</keyword>
<keyword evidence="3" id="KW-0479">Metal-binding</keyword>
<evidence type="ECO:0008006" key="9">
    <source>
        <dbReference type="Google" id="ProtNLM"/>
    </source>
</evidence>
<keyword evidence="4" id="KW-0560">Oxidoreductase</keyword>
<evidence type="ECO:0000256" key="5">
    <source>
        <dbReference type="ARBA" id="ARBA00023004"/>
    </source>
</evidence>
<gene>
    <name evidence="7" type="ORF">SLS63_011815</name>
</gene>
<dbReference type="Proteomes" id="UP001430848">
    <property type="component" value="Unassembled WGS sequence"/>
</dbReference>
<comment type="cofactor">
    <cofactor evidence="1">
        <name>Fe(2+)</name>
        <dbReference type="ChEBI" id="CHEBI:29033"/>
    </cofactor>
</comment>
<feature type="compositionally biased region" description="Polar residues" evidence="6">
    <location>
        <begin position="470"/>
        <end position="488"/>
    </location>
</feature>
<organism evidence="7 8">
    <name type="scientific">Diaporthe eres</name>
    <name type="common">Phomopsis oblonga</name>
    <dbReference type="NCBI Taxonomy" id="83184"/>
    <lineage>
        <taxon>Eukaryota</taxon>
        <taxon>Fungi</taxon>
        <taxon>Dikarya</taxon>
        <taxon>Ascomycota</taxon>
        <taxon>Pezizomycotina</taxon>
        <taxon>Sordariomycetes</taxon>
        <taxon>Sordariomycetidae</taxon>
        <taxon>Diaporthales</taxon>
        <taxon>Diaporthaceae</taxon>
        <taxon>Diaporthe</taxon>
        <taxon>Diaporthe eres species complex</taxon>
    </lineage>
</organism>
<protein>
    <recommendedName>
        <fullName evidence="9">Dioxygenase</fullName>
    </recommendedName>
</protein>
<accession>A0ABR1NT85</accession>
<keyword evidence="8" id="KW-1185">Reference proteome</keyword>
<dbReference type="PANTHER" id="PTHR10543:SF89">
    <property type="entry name" value="CAROTENOID 9,10(9',10')-CLEAVAGE DIOXYGENASE 1"/>
    <property type="match status" value="1"/>
</dbReference>
<evidence type="ECO:0000313" key="8">
    <source>
        <dbReference type="Proteomes" id="UP001430848"/>
    </source>
</evidence>
<evidence type="ECO:0000256" key="1">
    <source>
        <dbReference type="ARBA" id="ARBA00001954"/>
    </source>
</evidence>
<evidence type="ECO:0000256" key="2">
    <source>
        <dbReference type="ARBA" id="ARBA00006787"/>
    </source>
</evidence>
<evidence type="ECO:0000313" key="7">
    <source>
        <dbReference type="EMBL" id="KAK7714413.1"/>
    </source>
</evidence>
<reference evidence="7 8" key="1">
    <citation type="submission" date="2024-02" db="EMBL/GenBank/DDBJ databases">
        <title>De novo assembly and annotation of 12 fungi associated with fruit tree decline syndrome in Ontario, Canada.</title>
        <authorList>
            <person name="Sulman M."/>
            <person name="Ellouze W."/>
            <person name="Ilyukhin E."/>
        </authorList>
    </citation>
    <scope>NUCLEOTIDE SEQUENCE [LARGE SCALE GENOMIC DNA]</scope>
    <source>
        <strain evidence="7 8">M169</strain>
    </source>
</reference>
<evidence type="ECO:0000256" key="4">
    <source>
        <dbReference type="ARBA" id="ARBA00023002"/>
    </source>
</evidence>
<name>A0ABR1NT85_DIAER</name>
<evidence type="ECO:0000256" key="6">
    <source>
        <dbReference type="SAM" id="MobiDB-lite"/>
    </source>
</evidence>
<dbReference type="Pfam" id="PF03055">
    <property type="entry name" value="RPE65"/>
    <property type="match status" value="1"/>
</dbReference>